<evidence type="ECO:0000256" key="6">
    <source>
        <dbReference type="ARBA" id="ARBA00023136"/>
    </source>
</evidence>
<keyword evidence="3" id="KW-1003">Cell membrane</keyword>
<dbReference type="InterPro" id="IPR002528">
    <property type="entry name" value="MATE_fam"/>
</dbReference>
<feature type="transmembrane region" description="Helical" evidence="7">
    <location>
        <begin position="21"/>
        <end position="42"/>
    </location>
</feature>
<keyword evidence="4 7" id="KW-0812">Transmembrane</keyword>
<feature type="transmembrane region" description="Helical" evidence="7">
    <location>
        <begin position="268"/>
        <end position="296"/>
    </location>
</feature>
<feature type="transmembrane region" description="Helical" evidence="7">
    <location>
        <begin position="227"/>
        <end position="248"/>
    </location>
</feature>
<evidence type="ECO:0000313" key="9">
    <source>
        <dbReference type="Proteomes" id="UP001161388"/>
    </source>
</evidence>
<name>A0ABQ5VFV9_9RHOB</name>
<organism evidence="8 9">
    <name type="scientific">Sulfitobacter pacificus</name>
    <dbReference type="NCBI Taxonomy" id="1499314"/>
    <lineage>
        <taxon>Bacteria</taxon>
        <taxon>Pseudomonadati</taxon>
        <taxon>Pseudomonadota</taxon>
        <taxon>Alphaproteobacteria</taxon>
        <taxon>Rhodobacterales</taxon>
        <taxon>Roseobacteraceae</taxon>
        <taxon>Sulfitobacter</taxon>
    </lineage>
</organism>
<comment type="subcellular location">
    <subcellularLocation>
        <location evidence="1">Cell membrane</location>
        <topology evidence="1">Multi-pass membrane protein</topology>
    </subcellularLocation>
</comment>
<evidence type="ECO:0000256" key="1">
    <source>
        <dbReference type="ARBA" id="ARBA00004651"/>
    </source>
</evidence>
<feature type="transmembrane region" description="Helical" evidence="7">
    <location>
        <begin position="93"/>
        <end position="115"/>
    </location>
</feature>
<keyword evidence="6 7" id="KW-0472">Membrane</keyword>
<evidence type="ECO:0000313" key="8">
    <source>
        <dbReference type="EMBL" id="GLQ25822.1"/>
    </source>
</evidence>
<evidence type="ECO:0000256" key="4">
    <source>
        <dbReference type="ARBA" id="ARBA00022692"/>
    </source>
</evidence>
<dbReference type="Pfam" id="PF01554">
    <property type="entry name" value="MatE"/>
    <property type="match status" value="2"/>
</dbReference>
<feature type="transmembrane region" description="Helical" evidence="7">
    <location>
        <begin position="195"/>
        <end position="215"/>
    </location>
</feature>
<evidence type="ECO:0000256" key="5">
    <source>
        <dbReference type="ARBA" id="ARBA00022989"/>
    </source>
</evidence>
<keyword evidence="2" id="KW-0813">Transport</keyword>
<comment type="caution">
    <text evidence="8">The sequence shown here is derived from an EMBL/GenBank/DDBJ whole genome shotgun (WGS) entry which is preliminary data.</text>
</comment>
<gene>
    <name evidence="8" type="ORF">GCM10007927_06250</name>
</gene>
<feature type="transmembrane region" description="Helical" evidence="7">
    <location>
        <begin position="413"/>
        <end position="435"/>
    </location>
</feature>
<feature type="transmembrane region" description="Helical" evidence="7">
    <location>
        <begin position="48"/>
        <end position="72"/>
    </location>
</feature>
<proteinExistence type="predicted"/>
<reference evidence="8" key="1">
    <citation type="journal article" date="2014" name="Int. J. Syst. Evol. Microbiol.">
        <title>Complete genome of a new Firmicutes species belonging to the dominant human colonic microbiota ('Ruminococcus bicirculans') reveals two chromosomes and a selective capacity to utilize plant glucans.</title>
        <authorList>
            <consortium name="NISC Comparative Sequencing Program"/>
            <person name="Wegmann U."/>
            <person name="Louis P."/>
            <person name="Goesmann A."/>
            <person name="Henrissat B."/>
            <person name="Duncan S.H."/>
            <person name="Flint H.J."/>
        </authorList>
    </citation>
    <scope>NUCLEOTIDE SEQUENCE</scope>
    <source>
        <strain evidence="8">NBRC 109915</strain>
    </source>
</reference>
<evidence type="ECO:0000256" key="7">
    <source>
        <dbReference type="SAM" id="Phobius"/>
    </source>
</evidence>
<feature type="transmembrane region" description="Helical" evidence="7">
    <location>
        <begin position="316"/>
        <end position="338"/>
    </location>
</feature>
<feature type="transmembrane region" description="Helical" evidence="7">
    <location>
        <begin position="386"/>
        <end position="407"/>
    </location>
</feature>
<dbReference type="EMBL" id="BSNL01000001">
    <property type="protein sequence ID" value="GLQ25822.1"/>
    <property type="molecule type" value="Genomic_DNA"/>
</dbReference>
<feature type="transmembrane region" description="Helical" evidence="7">
    <location>
        <begin position="350"/>
        <end position="374"/>
    </location>
</feature>
<accession>A0ABQ5VFV9</accession>
<feature type="transmembrane region" description="Helical" evidence="7">
    <location>
        <begin position="135"/>
        <end position="156"/>
    </location>
</feature>
<protein>
    <submittedName>
        <fullName evidence="8">MATE family efflux transporter</fullName>
    </submittedName>
</protein>
<dbReference type="InterPro" id="IPR052031">
    <property type="entry name" value="Membrane_Transporter-Flippase"/>
</dbReference>
<reference evidence="8" key="2">
    <citation type="submission" date="2023-01" db="EMBL/GenBank/DDBJ databases">
        <title>Draft genome sequence of Sulfitobacter pacificus strain NBRC 109915.</title>
        <authorList>
            <person name="Sun Q."/>
            <person name="Mori K."/>
        </authorList>
    </citation>
    <scope>NUCLEOTIDE SEQUENCE</scope>
    <source>
        <strain evidence="8">NBRC 109915</strain>
    </source>
</reference>
<keyword evidence="9" id="KW-1185">Reference proteome</keyword>
<evidence type="ECO:0000256" key="3">
    <source>
        <dbReference type="ARBA" id="ARBA00022475"/>
    </source>
</evidence>
<dbReference type="PANTHER" id="PTHR43549">
    <property type="entry name" value="MULTIDRUG RESISTANCE PROTEIN YPNP-RELATED"/>
    <property type="match status" value="1"/>
</dbReference>
<dbReference type="PANTHER" id="PTHR43549:SF2">
    <property type="entry name" value="MULTIDRUG RESISTANCE PROTEIN NORM-RELATED"/>
    <property type="match status" value="1"/>
</dbReference>
<keyword evidence="5 7" id="KW-1133">Transmembrane helix</keyword>
<sequence>MGPGRFLTGGTMGHVVRMTATGAMGITFVFLVDAANLFWISQLGDPQLVAAIGFAYAVQFFSVSVAVGLMIAATAVISRSIGMGNRDQARRQAGAGVVISACILAGVTALIVGFRHQLVGVAGAEGETARLAARYLAFTIPSLIPMSAALVLSGALRADGYGAKAMYVTLFAGVVLMLIDPVLIFWLGWKLDGAAIGLVLFRLCLLGLAVYFAVIQMKLVDRPTARTLRNIAGPFMVVAGPAIATQMSTPAGNYLLTMVMAQYGDAAMAAWAVIGRLTVVVFGGVFALSGAIGGIFGQNYGAGQMARVRSTYRDALIFCLVYTLVAWALMLLATPYVIAAFGLTGVGVEVLQSFTLIGVGGFVFISALFVSNAAFNNLGKPARSTLVNWIKDGVLSYPAAAALTGAFGATGVIYGQALAGGVMGMIAATWGWFYVKGLRSPDGQALDPVPPRAYPNPDKHRRR</sequence>
<evidence type="ECO:0000256" key="2">
    <source>
        <dbReference type="ARBA" id="ARBA00022448"/>
    </source>
</evidence>
<dbReference type="Proteomes" id="UP001161388">
    <property type="component" value="Unassembled WGS sequence"/>
</dbReference>
<feature type="transmembrane region" description="Helical" evidence="7">
    <location>
        <begin position="168"/>
        <end position="189"/>
    </location>
</feature>